<dbReference type="InterPro" id="IPR029063">
    <property type="entry name" value="SAM-dependent_MTases_sf"/>
</dbReference>
<dbReference type="Proteomes" id="UP000585638">
    <property type="component" value="Unassembled WGS sequence"/>
</dbReference>
<organism evidence="2 3">
    <name type="scientific">Kutzneria kofuensis</name>
    <dbReference type="NCBI Taxonomy" id="103725"/>
    <lineage>
        <taxon>Bacteria</taxon>
        <taxon>Bacillati</taxon>
        <taxon>Actinomycetota</taxon>
        <taxon>Actinomycetes</taxon>
        <taxon>Pseudonocardiales</taxon>
        <taxon>Pseudonocardiaceae</taxon>
        <taxon>Kutzneria</taxon>
    </lineage>
</organism>
<reference evidence="2 3" key="1">
    <citation type="submission" date="2020-08" db="EMBL/GenBank/DDBJ databases">
        <title>Sequencing the genomes of 1000 actinobacteria strains.</title>
        <authorList>
            <person name="Klenk H.-P."/>
        </authorList>
    </citation>
    <scope>NUCLEOTIDE SEQUENCE [LARGE SCALE GENOMIC DNA]</scope>
    <source>
        <strain evidence="2 3">DSM 43851</strain>
    </source>
</reference>
<proteinExistence type="predicted"/>
<dbReference type="InterPro" id="IPR013216">
    <property type="entry name" value="Methyltransf_11"/>
</dbReference>
<dbReference type="EMBL" id="JACHIR010000001">
    <property type="protein sequence ID" value="MBB5890276.1"/>
    <property type="molecule type" value="Genomic_DNA"/>
</dbReference>
<keyword evidence="3" id="KW-1185">Reference proteome</keyword>
<dbReference type="Gene3D" id="3.40.50.150">
    <property type="entry name" value="Vaccinia Virus protein VP39"/>
    <property type="match status" value="1"/>
</dbReference>
<dbReference type="GO" id="GO:0032259">
    <property type="term" value="P:methylation"/>
    <property type="evidence" value="ECO:0007669"/>
    <property type="project" value="UniProtKB-KW"/>
</dbReference>
<dbReference type="RefSeq" id="WP_184859629.1">
    <property type="nucleotide sequence ID" value="NZ_JACHIR010000001.1"/>
</dbReference>
<evidence type="ECO:0000313" key="3">
    <source>
        <dbReference type="Proteomes" id="UP000585638"/>
    </source>
</evidence>
<dbReference type="PANTHER" id="PTHR43591">
    <property type="entry name" value="METHYLTRANSFERASE"/>
    <property type="match status" value="1"/>
</dbReference>
<dbReference type="GO" id="GO:0008757">
    <property type="term" value="F:S-adenosylmethionine-dependent methyltransferase activity"/>
    <property type="evidence" value="ECO:0007669"/>
    <property type="project" value="InterPro"/>
</dbReference>
<accession>A0A7W9KCZ2</accession>
<evidence type="ECO:0000313" key="2">
    <source>
        <dbReference type="EMBL" id="MBB5890276.1"/>
    </source>
</evidence>
<dbReference type="AlphaFoldDB" id="A0A7W9KCZ2"/>
<name>A0A7W9KCZ2_9PSEU</name>
<keyword evidence="2" id="KW-0489">Methyltransferase</keyword>
<keyword evidence="2" id="KW-0808">Transferase</keyword>
<gene>
    <name evidence="2" type="ORF">BJ998_001472</name>
</gene>
<dbReference type="CDD" id="cd02440">
    <property type="entry name" value="AdoMet_MTases"/>
    <property type="match status" value="1"/>
</dbReference>
<protein>
    <submittedName>
        <fullName evidence="2">SAM-dependent methyltransferase</fullName>
    </submittedName>
</protein>
<sequence length="262" mass="28579">MSDLMDILACPACLGSLTTVADGVECTTCGHTYPDAGGYLDLGPASRAPGAGLGQFFLQDPLHVPRYEQHTRTSFLQIMGDNWENALTPEAEDDYLRAHLTAADAPLLDLACGAGRWTRTLVDHLGLDRVVALDLSVPMIDAIRAELPGVRVVRGTALRLPFATGSLGAVNCSNALQLLPEPRDVLREVARCLRPGGLFTAFTYRHAERPTYRHFQRQHENTFGVRSFTPAELMSWLIAAGLDLIDLRSPAGMLLLTARRTE</sequence>
<comment type="caution">
    <text evidence="2">The sequence shown here is derived from an EMBL/GenBank/DDBJ whole genome shotgun (WGS) entry which is preliminary data.</text>
</comment>
<dbReference type="PANTHER" id="PTHR43591:SF99">
    <property type="entry name" value="OS06G0646000 PROTEIN"/>
    <property type="match status" value="1"/>
</dbReference>
<dbReference type="Pfam" id="PF08241">
    <property type="entry name" value="Methyltransf_11"/>
    <property type="match status" value="1"/>
</dbReference>
<dbReference type="SUPFAM" id="SSF53335">
    <property type="entry name" value="S-adenosyl-L-methionine-dependent methyltransferases"/>
    <property type="match status" value="1"/>
</dbReference>
<feature type="domain" description="Methyltransferase type 11" evidence="1">
    <location>
        <begin position="108"/>
        <end position="199"/>
    </location>
</feature>
<evidence type="ECO:0000259" key="1">
    <source>
        <dbReference type="Pfam" id="PF08241"/>
    </source>
</evidence>